<keyword evidence="10" id="KW-1185">Reference proteome</keyword>
<dbReference type="KEGG" id="cai:Caci_4969"/>
<dbReference type="GO" id="GO:0005506">
    <property type="term" value="F:iron ion binding"/>
    <property type="evidence" value="ECO:0007669"/>
    <property type="project" value="InterPro"/>
</dbReference>
<dbReference type="InParanoid" id="C7Q393"/>
<dbReference type="InterPro" id="IPR036396">
    <property type="entry name" value="Cyt_P450_sf"/>
</dbReference>
<dbReference type="InterPro" id="IPR001128">
    <property type="entry name" value="Cyt_P450"/>
</dbReference>
<name>C7Q393_CATAD</name>
<evidence type="ECO:0000256" key="2">
    <source>
        <dbReference type="ARBA" id="ARBA00022617"/>
    </source>
</evidence>
<dbReference type="SUPFAM" id="SSF48264">
    <property type="entry name" value="Cytochrome P450"/>
    <property type="match status" value="1"/>
</dbReference>
<dbReference type="PRINTS" id="PR00385">
    <property type="entry name" value="P450"/>
</dbReference>
<dbReference type="eggNOG" id="COG2124">
    <property type="taxonomic scope" value="Bacteria"/>
</dbReference>
<dbReference type="PRINTS" id="PR00465">
    <property type="entry name" value="EP450IV"/>
</dbReference>
<dbReference type="RefSeq" id="WP_015793558.1">
    <property type="nucleotide sequence ID" value="NC_013131.1"/>
</dbReference>
<dbReference type="InterPro" id="IPR002403">
    <property type="entry name" value="Cyt_P450_E_grp-IV"/>
</dbReference>
<dbReference type="PANTHER" id="PTHR24291:SF50">
    <property type="entry name" value="BIFUNCTIONAL ALBAFLAVENONE MONOOXYGENASE_TERPENE SYNTHASE"/>
    <property type="match status" value="1"/>
</dbReference>
<comment type="cofactor">
    <cofactor evidence="7">
        <name>heme</name>
        <dbReference type="ChEBI" id="CHEBI:30413"/>
    </cofactor>
</comment>
<keyword evidence="2 7" id="KW-0349">Heme</keyword>
<evidence type="ECO:0000256" key="7">
    <source>
        <dbReference type="PIRSR" id="PIRSR602403-1"/>
    </source>
</evidence>
<reference evidence="9 10" key="1">
    <citation type="journal article" date="2009" name="Stand. Genomic Sci.">
        <title>Complete genome sequence of Catenulispora acidiphila type strain (ID 139908).</title>
        <authorList>
            <person name="Copeland A."/>
            <person name="Lapidus A."/>
            <person name="Glavina Del Rio T."/>
            <person name="Nolan M."/>
            <person name="Lucas S."/>
            <person name="Chen F."/>
            <person name="Tice H."/>
            <person name="Cheng J.F."/>
            <person name="Bruce D."/>
            <person name="Goodwin L."/>
            <person name="Pitluck S."/>
            <person name="Mikhailova N."/>
            <person name="Pati A."/>
            <person name="Ivanova N."/>
            <person name="Mavromatis K."/>
            <person name="Chen A."/>
            <person name="Palaniappan K."/>
            <person name="Chain P."/>
            <person name="Land M."/>
            <person name="Hauser L."/>
            <person name="Chang Y.J."/>
            <person name="Jeffries C.D."/>
            <person name="Chertkov O."/>
            <person name="Brettin T."/>
            <person name="Detter J.C."/>
            <person name="Han C."/>
            <person name="Ali Z."/>
            <person name="Tindall B.J."/>
            <person name="Goker M."/>
            <person name="Bristow J."/>
            <person name="Eisen J.A."/>
            <person name="Markowitz V."/>
            <person name="Hugenholtz P."/>
            <person name="Kyrpides N.C."/>
            <person name="Klenk H.P."/>
        </authorList>
    </citation>
    <scope>NUCLEOTIDE SEQUENCE [LARGE SCALE GENOMIC DNA]</scope>
    <source>
        <strain evidence="10">DSM 44928 / JCM 14897 / NBRC 102108 / NRRL B-24433 / ID139908</strain>
    </source>
</reference>
<comment type="similarity">
    <text evidence="1 8">Belongs to the cytochrome P450 family.</text>
</comment>
<protein>
    <submittedName>
        <fullName evidence="9">Cytochrome P450</fullName>
    </submittedName>
</protein>
<dbReference type="PROSITE" id="PS00086">
    <property type="entry name" value="CYTOCHROME_P450"/>
    <property type="match status" value="1"/>
</dbReference>
<evidence type="ECO:0000256" key="3">
    <source>
        <dbReference type="ARBA" id="ARBA00022723"/>
    </source>
</evidence>
<dbReference type="InterPro" id="IPR017972">
    <property type="entry name" value="Cyt_P450_CS"/>
</dbReference>
<gene>
    <name evidence="9" type="ordered locus">Caci_4969</name>
</gene>
<keyword evidence="4 8" id="KW-0560">Oxidoreductase</keyword>
<evidence type="ECO:0000256" key="1">
    <source>
        <dbReference type="ARBA" id="ARBA00010617"/>
    </source>
</evidence>
<dbReference type="Gene3D" id="1.10.630.10">
    <property type="entry name" value="Cytochrome P450"/>
    <property type="match status" value="1"/>
</dbReference>
<evidence type="ECO:0000256" key="4">
    <source>
        <dbReference type="ARBA" id="ARBA00023002"/>
    </source>
</evidence>
<organism evidence="9 10">
    <name type="scientific">Catenulispora acidiphila (strain DSM 44928 / JCM 14897 / NBRC 102108 / NRRL B-24433 / ID139908)</name>
    <dbReference type="NCBI Taxonomy" id="479433"/>
    <lineage>
        <taxon>Bacteria</taxon>
        <taxon>Bacillati</taxon>
        <taxon>Actinomycetota</taxon>
        <taxon>Actinomycetes</taxon>
        <taxon>Catenulisporales</taxon>
        <taxon>Catenulisporaceae</taxon>
        <taxon>Catenulispora</taxon>
    </lineage>
</organism>
<sequence>MPSTRESGLATGAAPVPAAPGGWPLIGHTAAMLRNPLTFINSLADHGDLVRIRFGPVQLVVVCSPDLTRQVLMNDRVFDKGGPLYDRARDLLGDGLGTCRHDEHRRQRRLIQPAFHHSRIPGYAQAMSEQIEAVVGAWEDGHVIDVRSQMQLISARALMATMFSASMPADLLQQAVDDVNVFIAGVYRNTISPAVLNRLPIPANRRYRQAIGRLRSTIADIITERRAHPGDEDDLLSVLQRAELDADDETSADRRRFSDSELCDQVVLFLLAGSESTSTTLAWSFHLVAEHPAIRDRWYAEVDSVVQGAATIEDLPELPLTGHIITECLRLYAPAGMVTRTTMADTELGGYRITAGTSLIISPHLIHHRPEVHQQPEAFDPDRWSAPSGRARPGPTHEGYIPFGAGARRCIGEQFAVTEIALALATIAARWELQPLPGPAIEPSSIFGMHPKGLRMRARARVVPALNPAEQSA</sequence>
<evidence type="ECO:0000256" key="8">
    <source>
        <dbReference type="RuleBase" id="RU000461"/>
    </source>
</evidence>
<proteinExistence type="inferred from homology"/>
<dbReference type="CDD" id="cd11049">
    <property type="entry name" value="CYP170A1-like"/>
    <property type="match status" value="1"/>
</dbReference>
<accession>C7Q393</accession>
<dbReference type="GO" id="GO:0004497">
    <property type="term" value="F:monooxygenase activity"/>
    <property type="evidence" value="ECO:0007669"/>
    <property type="project" value="UniProtKB-KW"/>
</dbReference>
<dbReference type="GO" id="GO:0020037">
    <property type="term" value="F:heme binding"/>
    <property type="evidence" value="ECO:0007669"/>
    <property type="project" value="InterPro"/>
</dbReference>
<dbReference type="EMBL" id="CP001700">
    <property type="protein sequence ID" value="ACU73829.1"/>
    <property type="molecule type" value="Genomic_DNA"/>
</dbReference>
<keyword evidence="5 7" id="KW-0408">Iron</keyword>
<dbReference type="AlphaFoldDB" id="C7Q393"/>
<evidence type="ECO:0000313" key="9">
    <source>
        <dbReference type="EMBL" id="ACU73829.1"/>
    </source>
</evidence>
<dbReference type="OrthoDB" id="7376058at2"/>
<keyword evidence="3 7" id="KW-0479">Metal-binding</keyword>
<dbReference type="GO" id="GO:0016705">
    <property type="term" value="F:oxidoreductase activity, acting on paired donors, with incorporation or reduction of molecular oxygen"/>
    <property type="evidence" value="ECO:0007669"/>
    <property type="project" value="InterPro"/>
</dbReference>
<dbReference type="PANTHER" id="PTHR24291">
    <property type="entry name" value="CYTOCHROME P450 FAMILY 4"/>
    <property type="match status" value="1"/>
</dbReference>
<evidence type="ECO:0000256" key="6">
    <source>
        <dbReference type="ARBA" id="ARBA00023033"/>
    </source>
</evidence>
<feature type="binding site" description="axial binding residue" evidence="7">
    <location>
        <position position="410"/>
    </location>
    <ligand>
        <name>heme</name>
        <dbReference type="ChEBI" id="CHEBI:30413"/>
    </ligand>
    <ligandPart>
        <name>Fe</name>
        <dbReference type="ChEBI" id="CHEBI:18248"/>
    </ligandPart>
</feature>
<dbReference type="HOGENOM" id="CLU_001570_5_1_11"/>
<evidence type="ECO:0000313" key="10">
    <source>
        <dbReference type="Proteomes" id="UP000000851"/>
    </source>
</evidence>
<evidence type="ECO:0000256" key="5">
    <source>
        <dbReference type="ARBA" id="ARBA00023004"/>
    </source>
</evidence>
<dbReference type="Proteomes" id="UP000000851">
    <property type="component" value="Chromosome"/>
</dbReference>
<dbReference type="InterPro" id="IPR050196">
    <property type="entry name" value="Cytochrome_P450_Monoox"/>
</dbReference>
<dbReference type="Pfam" id="PF00067">
    <property type="entry name" value="p450"/>
    <property type="match status" value="1"/>
</dbReference>
<keyword evidence="6 8" id="KW-0503">Monooxygenase</keyword>
<dbReference type="STRING" id="479433.Caci_4969"/>